<keyword evidence="1" id="KW-0732">Signal</keyword>
<evidence type="ECO:0008006" key="4">
    <source>
        <dbReference type="Google" id="ProtNLM"/>
    </source>
</evidence>
<organism evidence="2 3">
    <name type="scientific">Pocillopora damicornis</name>
    <name type="common">Cauliflower coral</name>
    <name type="synonym">Millepora damicornis</name>
    <dbReference type="NCBI Taxonomy" id="46731"/>
    <lineage>
        <taxon>Eukaryota</taxon>
        <taxon>Metazoa</taxon>
        <taxon>Cnidaria</taxon>
        <taxon>Anthozoa</taxon>
        <taxon>Hexacorallia</taxon>
        <taxon>Scleractinia</taxon>
        <taxon>Astrocoeniina</taxon>
        <taxon>Pocilloporidae</taxon>
        <taxon>Pocillopora</taxon>
    </lineage>
</organism>
<feature type="non-terminal residue" evidence="2">
    <location>
        <position position="563"/>
    </location>
</feature>
<proteinExistence type="predicted"/>
<feature type="signal peptide" evidence="1">
    <location>
        <begin position="1"/>
        <end position="28"/>
    </location>
</feature>
<sequence length="563" mass="64942">MAPVNINKNIQWHVLFPLCTILVVGSAALKLPYEVQQSILAESELDDLKDLKRVNVSDGRGPTRPIYRLDLDPDYVAYYEIDTGRSYVILSSSSRTGDFRMVEHGPDPRPTDVLMQQAHKNGQLCKKFYRLTPWGLMICSNQNGTIVAASYDWVNDVAEIDDWRKLDNMVKKNPSGFTQQWKERAALRRSKIDWVTSEKTFTSGRIKEEETYEEPLTPGSIAKVALGEGFRSVRIFVTNYEKRGGQWQKRLCKVLVDICLQEENTKVNLSVIAKTANHIAYIRLVVRGNWKYVGNALQWKELGFFIEFMSRKSERIRRHFVIDLHRKRSQRSPSGGNKGSISYESEFPDYDQHKCCGGCYSGCGPVAWAQVFGYFDRISKYNSMFSSRIFGDSSTMAPLQLTGAVKVFVESLRPYLRTRCEGGQGSTKLRNMHRIKPWFKERQGSKAVVKGYNRPWRKSSWMVSKGVWFLKYGYPVVFSFYVDNGKKKAGHAAVATKFTTKSTTYRHCQKKKTGWWFWRKTKTVCDWKTDHYTEFFIHYGWGGSNNKWQSVSPRALHVAYISK</sequence>
<keyword evidence="3" id="KW-1185">Reference proteome</keyword>
<name>A0A3M6UE66_POCDA</name>
<feature type="chain" id="PRO_5018266535" description="Peptidase C1A papain C-terminal domain-containing protein" evidence="1">
    <location>
        <begin position="29"/>
        <end position="563"/>
    </location>
</feature>
<dbReference type="OrthoDB" id="5957160at2759"/>
<evidence type="ECO:0000313" key="2">
    <source>
        <dbReference type="EMBL" id="RMX51967.1"/>
    </source>
</evidence>
<accession>A0A3M6UE66</accession>
<dbReference type="Proteomes" id="UP000275408">
    <property type="component" value="Unassembled WGS sequence"/>
</dbReference>
<dbReference type="EMBL" id="RCHS01001705">
    <property type="protein sequence ID" value="RMX51967.1"/>
    <property type="molecule type" value="Genomic_DNA"/>
</dbReference>
<dbReference type="AlphaFoldDB" id="A0A3M6UE66"/>
<protein>
    <recommendedName>
        <fullName evidence="4">Peptidase C1A papain C-terminal domain-containing protein</fullName>
    </recommendedName>
</protein>
<evidence type="ECO:0000313" key="3">
    <source>
        <dbReference type="Proteomes" id="UP000275408"/>
    </source>
</evidence>
<reference evidence="2 3" key="1">
    <citation type="journal article" date="2018" name="Sci. Rep.">
        <title>Comparative analysis of the Pocillopora damicornis genome highlights role of immune system in coral evolution.</title>
        <authorList>
            <person name="Cunning R."/>
            <person name="Bay R.A."/>
            <person name="Gillette P."/>
            <person name="Baker A.C."/>
            <person name="Traylor-Knowles N."/>
        </authorList>
    </citation>
    <scope>NUCLEOTIDE SEQUENCE [LARGE SCALE GENOMIC DNA]</scope>
    <source>
        <strain evidence="2">RSMAS</strain>
        <tissue evidence="2">Whole animal</tissue>
    </source>
</reference>
<evidence type="ECO:0000256" key="1">
    <source>
        <dbReference type="SAM" id="SignalP"/>
    </source>
</evidence>
<gene>
    <name evidence="2" type="ORF">pdam_00004730</name>
</gene>
<comment type="caution">
    <text evidence="2">The sequence shown here is derived from an EMBL/GenBank/DDBJ whole genome shotgun (WGS) entry which is preliminary data.</text>
</comment>